<dbReference type="SMART" id="SM00089">
    <property type="entry name" value="PKD"/>
    <property type="match status" value="2"/>
</dbReference>
<dbReference type="STRING" id="262004.SAMN04489796_11334"/>
<dbReference type="Proteomes" id="UP000199492">
    <property type="component" value="Unassembled WGS sequence"/>
</dbReference>
<gene>
    <name evidence="3" type="ORF">SAMN04489796_11334</name>
</gene>
<dbReference type="Gene3D" id="2.60.40.10">
    <property type="entry name" value="Immunoglobulins"/>
    <property type="match status" value="2"/>
</dbReference>
<evidence type="ECO:0000313" key="3">
    <source>
        <dbReference type="EMBL" id="SDI57297.1"/>
    </source>
</evidence>
<protein>
    <submittedName>
        <fullName evidence="3">PKD domain-containing protein</fullName>
    </submittedName>
</protein>
<dbReference type="SUPFAM" id="SSF49299">
    <property type="entry name" value="PKD domain"/>
    <property type="match status" value="2"/>
</dbReference>
<evidence type="ECO:0000259" key="2">
    <source>
        <dbReference type="PROSITE" id="PS50093"/>
    </source>
</evidence>
<dbReference type="InterPro" id="IPR022409">
    <property type="entry name" value="PKD/Chitinase_dom"/>
</dbReference>
<reference evidence="4" key="1">
    <citation type="submission" date="2016-10" db="EMBL/GenBank/DDBJ databases">
        <authorList>
            <person name="Varghese N."/>
            <person name="Submissions S."/>
        </authorList>
    </citation>
    <scope>NUCLEOTIDE SEQUENCE [LARGE SCALE GENOMIC DNA]</scope>
    <source>
        <strain evidence="4">DSM 15363</strain>
    </source>
</reference>
<feature type="chain" id="PRO_5011529300" evidence="1">
    <location>
        <begin position="24"/>
        <end position="695"/>
    </location>
</feature>
<feature type="domain" description="PKD" evidence="2">
    <location>
        <begin position="120"/>
        <end position="185"/>
    </location>
</feature>
<name>A0A1G8LPB8_9FLAO</name>
<keyword evidence="4" id="KW-1185">Reference proteome</keyword>
<dbReference type="Gene3D" id="2.60.120.430">
    <property type="entry name" value="Galactose-binding lectin"/>
    <property type="match status" value="1"/>
</dbReference>
<accession>A0A1G8LPB8</accession>
<dbReference type="EMBL" id="FNCZ01000013">
    <property type="protein sequence ID" value="SDI57297.1"/>
    <property type="molecule type" value="Genomic_DNA"/>
</dbReference>
<sequence length="695" mass="73412">MKTVKYIFSLCLIVLLINSCVKDDSNTDFVDSAVAPTNVLALFEVTQDNTGLVTITPTAEGAVGFNIFFGDGTTEPANLSQGENTSHVYTEGTFSVSVVAVGPTGLETEMTQDLIVSFNPPVNMVATAENDAAISRQVNVTASADNAISFSVDYGDGSELVVGNIGESVSHIYASAGLYTITVVAMGAAIETAEVVIADFEVTEIIQPLASAPTQPSRSEGDVVSVFSAAYTDITGVDFFPNWGQATTYNLFDLSGDEMLQYTNLNYQGIDFSGTPIDVSQMEFLHVDVWTADENDAKISPISSGPNEAAYDLDLTAQQWTSFDIPLSYFTDQNPLVDLSSVIQFKFDGDPAEGTIFVDNLYFWKAPSGAPTGIVGTWKLSSASGSLGVGPAIGDNSWWNCDASCVTDRACFYDDEYIFNADGSFSNVLGAETWVEAWQGGGSACGTPVAPHDGSNPATYVYDEGAGTVTLNGLGAFLAVPKAINGSEIADINDTPTSITYNVTLSNFDTEMFVYIEVGAGIFWQYYFVKEGAAAASPLTGTWQLSTDAGSLGVGPAPGDNSWWNCDAACVGDRACYYDDQYVFGADGSFSNVLGSETWVEPWQGGGDACGTPVAPHDGSGTASYDLDLGAGTLTLNGVGAYIGLAKAVNNTELTDPLDAPASIVYDITIVDSNTISVMVDVGDSVFWQYKLVKI</sequence>
<dbReference type="Pfam" id="PF18911">
    <property type="entry name" value="PKD_4"/>
    <property type="match status" value="1"/>
</dbReference>
<evidence type="ECO:0000313" key="4">
    <source>
        <dbReference type="Proteomes" id="UP000199492"/>
    </source>
</evidence>
<dbReference type="InterPro" id="IPR008979">
    <property type="entry name" value="Galactose-bd-like_sf"/>
</dbReference>
<feature type="signal peptide" evidence="1">
    <location>
        <begin position="1"/>
        <end position="23"/>
    </location>
</feature>
<dbReference type="InterPro" id="IPR013783">
    <property type="entry name" value="Ig-like_fold"/>
</dbReference>
<proteinExistence type="predicted"/>
<dbReference type="CDD" id="cd00146">
    <property type="entry name" value="PKD"/>
    <property type="match status" value="1"/>
</dbReference>
<dbReference type="PROSITE" id="PS50093">
    <property type="entry name" value="PKD"/>
    <property type="match status" value="1"/>
</dbReference>
<dbReference type="RefSeq" id="WP_092471018.1">
    <property type="nucleotide sequence ID" value="NZ_FNCZ01000013.1"/>
</dbReference>
<dbReference type="AlphaFoldDB" id="A0A1G8LPB8"/>
<dbReference type="InterPro" id="IPR035986">
    <property type="entry name" value="PKD_dom_sf"/>
</dbReference>
<evidence type="ECO:0000256" key="1">
    <source>
        <dbReference type="SAM" id="SignalP"/>
    </source>
</evidence>
<dbReference type="OrthoDB" id="5381604at2"/>
<keyword evidence="1" id="KW-0732">Signal</keyword>
<organism evidence="3 4">
    <name type="scientific">Winogradskyella thalassocola</name>
    <dbReference type="NCBI Taxonomy" id="262004"/>
    <lineage>
        <taxon>Bacteria</taxon>
        <taxon>Pseudomonadati</taxon>
        <taxon>Bacteroidota</taxon>
        <taxon>Flavobacteriia</taxon>
        <taxon>Flavobacteriales</taxon>
        <taxon>Flavobacteriaceae</taxon>
        <taxon>Winogradskyella</taxon>
    </lineage>
</organism>
<dbReference type="InterPro" id="IPR000601">
    <property type="entry name" value="PKD_dom"/>
</dbReference>
<dbReference type="SUPFAM" id="SSF49785">
    <property type="entry name" value="Galactose-binding domain-like"/>
    <property type="match status" value="1"/>
</dbReference>